<organism evidence="4 5">
    <name type="scientific">Chungangia koreensis</name>
    <dbReference type="NCBI Taxonomy" id="752657"/>
    <lineage>
        <taxon>Bacteria</taxon>
        <taxon>Bacillati</taxon>
        <taxon>Bacillota</taxon>
        <taxon>Bacilli</taxon>
        <taxon>Lactobacillales</taxon>
        <taxon>Chungangia</taxon>
    </lineage>
</organism>
<dbReference type="InterPro" id="IPR001763">
    <property type="entry name" value="Rhodanese-like_dom"/>
</dbReference>
<evidence type="ECO:0000256" key="1">
    <source>
        <dbReference type="ARBA" id="ARBA00022679"/>
    </source>
</evidence>
<dbReference type="CDD" id="cd01448">
    <property type="entry name" value="TST_Repeat_1"/>
    <property type="match status" value="1"/>
</dbReference>
<evidence type="ECO:0000256" key="2">
    <source>
        <dbReference type="ARBA" id="ARBA00022737"/>
    </source>
</evidence>
<keyword evidence="1 4" id="KW-0808">Transferase</keyword>
<comment type="caution">
    <text evidence="4">The sequence shown here is derived from an EMBL/GenBank/DDBJ whole genome shotgun (WGS) entry which is preliminary data.</text>
</comment>
<dbReference type="EC" id="2.8.1.-" evidence="4"/>
<name>A0ABV8X5Y2_9LACT</name>
<gene>
    <name evidence="4" type="ORF">ACFOZY_12880</name>
</gene>
<dbReference type="InterPro" id="IPR045078">
    <property type="entry name" value="TST/MPST-like"/>
</dbReference>
<keyword evidence="2" id="KW-0677">Repeat</keyword>
<reference evidence="5" key="1">
    <citation type="journal article" date="2019" name="Int. J. Syst. Evol. Microbiol.">
        <title>The Global Catalogue of Microorganisms (GCM) 10K type strain sequencing project: providing services to taxonomists for standard genome sequencing and annotation.</title>
        <authorList>
            <consortium name="The Broad Institute Genomics Platform"/>
            <consortium name="The Broad Institute Genome Sequencing Center for Infectious Disease"/>
            <person name="Wu L."/>
            <person name="Ma J."/>
        </authorList>
    </citation>
    <scope>NUCLEOTIDE SEQUENCE [LARGE SCALE GENOMIC DNA]</scope>
    <source>
        <strain evidence="5">CCUG 59778</strain>
    </source>
</reference>
<protein>
    <submittedName>
        <fullName evidence="4">Sulfurtransferase</fullName>
        <ecNumber evidence="4">2.8.1.-</ecNumber>
    </submittedName>
</protein>
<evidence type="ECO:0000313" key="4">
    <source>
        <dbReference type="EMBL" id="MFC4411317.1"/>
    </source>
</evidence>
<evidence type="ECO:0000259" key="3">
    <source>
        <dbReference type="PROSITE" id="PS50206"/>
    </source>
</evidence>
<sequence>MSTPFISLSDIPKGNVKWIDCRFSLQDPSRGVKQYEQEHVAGAVHWDLEKDLSDMSSELGRHPMPSQSDLKELFERSGLHQNDFIVLYDHGGEPFAPRGWFMLTYANFKNAYILHEGWEELKRSSLPLDSSIAQPVQKQLDIIWNEDIQMSKEQVKAVVSKNSGGLLVDARSEERYFGEYEPIDPIAGRIPGALNYNWERLKEAGRFKKSDPNLKAALKEEEPITVYCGSGVTAAPLFAMLKQSGYSDVKLYVGGFSDWIRTERIEKGRS</sequence>
<proteinExistence type="predicted"/>
<dbReference type="Gene3D" id="3.40.250.10">
    <property type="entry name" value="Rhodanese-like domain"/>
    <property type="match status" value="2"/>
</dbReference>
<keyword evidence="5" id="KW-1185">Reference proteome</keyword>
<dbReference type="RefSeq" id="WP_378156095.1">
    <property type="nucleotide sequence ID" value="NZ_JBHSEC010000019.1"/>
</dbReference>
<dbReference type="PANTHER" id="PTHR11364">
    <property type="entry name" value="THIOSULFATE SULFERTANSFERASE"/>
    <property type="match status" value="1"/>
</dbReference>
<evidence type="ECO:0000313" key="5">
    <source>
        <dbReference type="Proteomes" id="UP001595817"/>
    </source>
</evidence>
<dbReference type="SUPFAM" id="SSF52821">
    <property type="entry name" value="Rhodanese/Cell cycle control phosphatase"/>
    <property type="match status" value="2"/>
</dbReference>
<feature type="domain" description="Rhodanese" evidence="3">
    <location>
        <begin position="161"/>
        <end position="264"/>
    </location>
</feature>
<dbReference type="PROSITE" id="PS50206">
    <property type="entry name" value="RHODANESE_3"/>
    <property type="match status" value="2"/>
</dbReference>
<dbReference type="EMBL" id="JBHSEC010000019">
    <property type="protein sequence ID" value="MFC4411317.1"/>
    <property type="molecule type" value="Genomic_DNA"/>
</dbReference>
<dbReference type="SMART" id="SM00450">
    <property type="entry name" value="RHOD"/>
    <property type="match status" value="2"/>
</dbReference>
<dbReference type="GO" id="GO:0016740">
    <property type="term" value="F:transferase activity"/>
    <property type="evidence" value="ECO:0007669"/>
    <property type="project" value="UniProtKB-KW"/>
</dbReference>
<dbReference type="CDD" id="cd01449">
    <property type="entry name" value="TST_Repeat_2"/>
    <property type="match status" value="1"/>
</dbReference>
<dbReference type="InterPro" id="IPR036873">
    <property type="entry name" value="Rhodanese-like_dom_sf"/>
</dbReference>
<dbReference type="Pfam" id="PF00581">
    <property type="entry name" value="Rhodanese"/>
    <property type="match status" value="2"/>
</dbReference>
<dbReference type="PANTHER" id="PTHR11364:SF27">
    <property type="entry name" value="SULFURTRANSFERASE"/>
    <property type="match status" value="1"/>
</dbReference>
<feature type="domain" description="Rhodanese" evidence="3">
    <location>
        <begin position="12"/>
        <end position="130"/>
    </location>
</feature>
<dbReference type="Proteomes" id="UP001595817">
    <property type="component" value="Unassembled WGS sequence"/>
</dbReference>
<accession>A0ABV8X5Y2</accession>